<keyword evidence="4" id="KW-0732">Signal</keyword>
<keyword evidence="1" id="KW-0677">Repeat</keyword>
<dbReference type="PANTHER" id="PTHR24180">
    <property type="entry name" value="CYCLIN-DEPENDENT KINASE INHIBITOR 2C-RELATED"/>
    <property type="match status" value="1"/>
</dbReference>
<evidence type="ECO:0000313" key="6">
    <source>
        <dbReference type="Proteomes" id="UP000294564"/>
    </source>
</evidence>
<name>A0A4R2P2U8_9FLAO</name>
<evidence type="ECO:0000313" key="5">
    <source>
        <dbReference type="EMBL" id="TCP28025.1"/>
    </source>
</evidence>
<sequence>MKKIILTIALFLGAFATTVNATETPKPEKVTVTKYTEVSPFCTLIREGNYEAVKALIKSGQNVNQKSTGLTPLMFAARYNRADIAKLLIANGAKLNTKSKRGYTALKWAKLAKANETVAVIKQAMES</sequence>
<dbReference type="InterPro" id="IPR002110">
    <property type="entry name" value="Ankyrin_rpt"/>
</dbReference>
<accession>A0A4R2P2U8</accession>
<dbReference type="SUPFAM" id="SSF48403">
    <property type="entry name" value="Ankyrin repeat"/>
    <property type="match status" value="1"/>
</dbReference>
<protein>
    <submittedName>
        <fullName evidence="5">Ankyrin repeat protein</fullName>
    </submittedName>
</protein>
<comment type="caution">
    <text evidence="5">The sequence shown here is derived from an EMBL/GenBank/DDBJ whole genome shotgun (WGS) entry which is preliminary data.</text>
</comment>
<dbReference type="RefSeq" id="WP_132791589.1">
    <property type="nucleotide sequence ID" value="NZ_SLXM01000001.1"/>
</dbReference>
<dbReference type="PANTHER" id="PTHR24180:SF45">
    <property type="entry name" value="POLY [ADP-RIBOSE] POLYMERASE TANKYRASE"/>
    <property type="match status" value="1"/>
</dbReference>
<feature type="chain" id="PRO_5020698078" evidence="4">
    <location>
        <begin position="22"/>
        <end position="127"/>
    </location>
</feature>
<dbReference type="EMBL" id="SLXM01000001">
    <property type="protein sequence ID" value="TCP28025.1"/>
    <property type="molecule type" value="Genomic_DNA"/>
</dbReference>
<evidence type="ECO:0000256" key="4">
    <source>
        <dbReference type="SAM" id="SignalP"/>
    </source>
</evidence>
<dbReference type="InterPro" id="IPR051637">
    <property type="entry name" value="Ank_repeat_dom-contain_49"/>
</dbReference>
<proteinExistence type="predicted"/>
<dbReference type="AlphaFoldDB" id="A0A4R2P2U8"/>
<keyword evidence="2 3" id="KW-0040">ANK repeat</keyword>
<evidence type="ECO:0000256" key="3">
    <source>
        <dbReference type="PROSITE-ProRule" id="PRU00023"/>
    </source>
</evidence>
<dbReference type="PROSITE" id="PS50297">
    <property type="entry name" value="ANK_REP_REGION"/>
    <property type="match status" value="1"/>
</dbReference>
<reference evidence="5 6" key="1">
    <citation type="submission" date="2019-03" db="EMBL/GenBank/DDBJ databases">
        <title>Genomic Encyclopedia of Type Strains, Phase IV (KMG-IV): sequencing the most valuable type-strain genomes for metagenomic binning, comparative biology and taxonomic classification.</title>
        <authorList>
            <person name="Goeker M."/>
        </authorList>
    </citation>
    <scope>NUCLEOTIDE SEQUENCE [LARGE SCALE GENOMIC DNA]</scope>
    <source>
        <strain evidence="5 6">DSM 14836</strain>
    </source>
</reference>
<gene>
    <name evidence="5" type="ORF">EV195_101184</name>
</gene>
<evidence type="ECO:0000256" key="1">
    <source>
        <dbReference type="ARBA" id="ARBA00022737"/>
    </source>
</evidence>
<organism evidence="5 6">
    <name type="scientific">Tenacibaculum skagerrakense</name>
    <dbReference type="NCBI Taxonomy" id="186571"/>
    <lineage>
        <taxon>Bacteria</taxon>
        <taxon>Pseudomonadati</taxon>
        <taxon>Bacteroidota</taxon>
        <taxon>Flavobacteriia</taxon>
        <taxon>Flavobacteriales</taxon>
        <taxon>Flavobacteriaceae</taxon>
        <taxon>Tenacibaculum</taxon>
    </lineage>
</organism>
<keyword evidence="6" id="KW-1185">Reference proteome</keyword>
<dbReference type="Pfam" id="PF12796">
    <property type="entry name" value="Ank_2"/>
    <property type="match status" value="1"/>
</dbReference>
<dbReference type="Gene3D" id="1.25.40.20">
    <property type="entry name" value="Ankyrin repeat-containing domain"/>
    <property type="match status" value="1"/>
</dbReference>
<evidence type="ECO:0000256" key="2">
    <source>
        <dbReference type="ARBA" id="ARBA00023043"/>
    </source>
</evidence>
<dbReference type="PROSITE" id="PS50088">
    <property type="entry name" value="ANK_REPEAT"/>
    <property type="match status" value="1"/>
</dbReference>
<feature type="repeat" description="ANK" evidence="3">
    <location>
        <begin position="68"/>
        <end position="100"/>
    </location>
</feature>
<feature type="signal peptide" evidence="4">
    <location>
        <begin position="1"/>
        <end position="21"/>
    </location>
</feature>
<dbReference type="Proteomes" id="UP000294564">
    <property type="component" value="Unassembled WGS sequence"/>
</dbReference>
<dbReference type="OrthoDB" id="1374157at2"/>
<dbReference type="SMART" id="SM00248">
    <property type="entry name" value="ANK"/>
    <property type="match status" value="2"/>
</dbReference>
<dbReference type="InterPro" id="IPR036770">
    <property type="entry name" value="Ankyrin_rpt-contain_sf"/>
</dbReference>